<protein>
    <recommendedName>
        <fullName evidence="4">Plasmid stabilization protein</fullName>
    </recommendedName>
</protein>
<dbReference type="AlphaFoldDB" id="A0A0M9VGW7"/>
<dbReference type="RefSeq" id="WP_054405972.1">
    <property type="nucleotide sequence ID" value="NZ_FOYA01000004.1"/>
</dbReference>
<evidence type="ECO:0000313" key="2">
    <source>
        <dbReference type="EMBL" id="KOS04919.1"/>
    </source>
</evidence>
<evidence type="ECO:0008006" key="4">
    <source>
        <dbReference type="Google" id="ProtNLM"/>
    </source>
</evidence>
<proteinExistence type="predicted"/>
<organism evidence="2 3">
    <name type="scientific">Flavobacterium akiainvivens</name>
    <dbReference type="NCBI Taxonomy" id="1202724"/>
    <lineage>
        <taxon>Bacteria</taxon>
        <taxon>Pseudomonadati</taxon>
        <taxon>Bacteroidota</taxon>
        <taxon>Flavobacteriia</taxon>
        <taxon>Flavobacteriales</taxon>
        <taxon>Flavobacteriaceae</taxon>
        <taxon>Flavobacterium</taxon>
    </lineage>
</organism>
<keyword evidence="1" id="KW-1277">Toxin-antitoxin system</keyword>
<keyword evidence="3" id="KW-1185">Reference proteome</keyword>
<dbReference type="InterPro" id="IPR035093">
    <property type="entry name" value="RelE/ParE_toxin_dom_sf"/>
</dbReference>
<dbReference type="OrthoDB" id="1098070at2"/>
<reference evidence="2 3" key="1">
    <citation type="submission" date="2015-08" db="EMBL/GenBank/DDBJ databases">
        <title>Whole genome sequence of Flavobacterium akiainvivens IK-1T, from decaying Wikstroemia oahuensis, an endemic Hawaiian shrub.</title>
        <authorList>
            <person name="Wan X."/>
            <person name="Hou S."/>
            <person name="Saito J."/>
            <person name="Donachie S."/>
        </authorList>
    </citation>
    <scope>NUCLEOTIDE SEQUENCE [LARGE SCALE GENOMIC DNA]</scope>
    <source>
        <strain evidence="2 3">IK-1</strain>
    </source>
</reference>
<sequence>MAVRKIKWSPVAERKLYAILEFFIDRNKSATYSIKLYKTFHKQLAKLSKNPEIGIKTDVNEIRGLIVGDYTLFYEVTDKLIIVHTLWDNRQNPQELKIR</sequence>
<name>A0A0M9VGW7_9FLAO</name>
<dbReference type="Proteomes" id="UP000037755">
    <property type="component" value="Unassembled WGS sequence"/>
</dbReference>
<dbReference type="Pfam" id="PF05016">
    <property type="entry name" value="ParE_toxin"/>
    <property type="match status" value="1"/>
</dbReference>
<dbReference type="PATRIC" id="fig|1202724.3.peg.378"/>
<dbReference type="Gene3D" id="3.30.2310.20">
    <property type="entry name" value="RelE-like"/>
    <property type="match status" value="1"/>
</dbReference>
<gene>
    <name evidence="2" type="ORF">AM493_01865</name>
</gene>
<dbReference type="EMBL" id="LIYD01000005">
    <property type="protein sequence ID" value="KOS04919.1"/>
    <property type="molecule type" value="Genomic_DNA"/>
</dbReference>
<accession>A0A0M9VGW7</accession>
<evidence type="ECO:0000256" key="1">
    <source>
        <dbReference type="ARBA" id="ARBA00022649"/>
    </source>
</evidence>
<dbReference type="InterPro" id="IPR007712">
    <property type="entry name" value="RelE/ParE_toxin"/>
</dbReference>
<comment type="caution">
    <text evidence="2">The sequence shown here is derived from an EMBL/GenBank/DDBJ whole genome shotgun (WGS) entry which is preliminary data.</text>
</comment>
<evidence type="ECO:0000313" key="3">
    <source>
        <dbReference type="Proteomes" id="UP000037755"/>
    </source>
</evidence>
<dbReference type="STRING" id="1202724.AM493_01865"/>